<proteinExistence type="predicted"/>
<accession>A0A3B0T0L1</accession>
<protein>
    <recommendedName>
        <fullName evidence="1">Thiolase N-terminal domain-containing protein</fullName>
    </recommendedName>
</protein>
<dbReference type="SUPFAM" id="SSF53901">
    <property type="entry name" value="Thiolase-like"/>
    <property type="match status" value="1"/>
</dbReference>
<dbReference type="EMBL" id="UOEI01000494">
    <property type="protein sequence ID" value="VAW06887.1"/>
    <property type="molecule type" value="Genomic_DNA"/>
</dbReference>
<feature type="domain" description="Thiolase N-terminal" evidence="1">
    <location>
        <begin position="10"/>
        <end position="60"/>
    </location>
</feature>
<dbReference type="GO" id="GO:0016747">
    <property type="term" value="F:acyltransferase activity, transferring groups other than amino-acyl groups"/>
    <property type="evidence" value="ECO:0007669"/>
    <property type="project" value="InterPro"/>
</dbReference>
<sequence length="61" mass="6293">MAASKNTRRVAIVDALRTPFAKSGTALKSQSTLDLSSAVVGELLARSGVDAGKVDRVVYGS</sequence>
<organism evidence="2">
    <name type="scientific">hydrothermal vent metagenome</name>
    <dbReference type="NCBI Taxonomy" id="652676"/>
    <lineage>
        <taxon>unclassified sequences</taxon>
        <taxon>metagenomes</taxon>
        <taxon>ecological metagenomes</taxon>
    </lineage>
</organism>
<name>A0A3B0T0L1_9ZZZZ</name>
<evidence type="ECO:0000313" key="2">
    <source>
        <dbReference type="EMBL" id="VAW06887.1"/>
    </source>
</evidence>
<feature type="non-terminal residue" evidence="2">
    <location>
        <position position="61"/>
    </location>
</feature>
<gene>
    <name evidence="2" type="ORF">MNBD_ACTINO01-1541</name>
</gene>
<evidence type="ECO:0000259" key="1">
    <source>
        <dbReference type="Pfam" id="PF00108"/>
    </source>
</evidence>
<dbReference type="Gene3D" id="3.40.47.10">
    <property type="match status" value="1"/>
</dbReference>
<dbReference type="AlphaFoldDB" id="A0A3B0T0L1"/>
<dbReference type="InterPro" id="IPR016039">
    <property type="entry name" value="Thiolase-like"/>
</dbReference>
<dbReference type="InterPro" id="IPR020616">
    <property type="entry name" value="Thiolase_N"/>
</dbReference>
<dbReference type="Pfam" id="PF00108">
    <property type="entry name" value="Thiolase_N"/>
    <property type="match status" value="1"/>
</dbReference>
<reference evidence="2" key="1">
    <citation type="submission" date="2018-06" db="EMBL/GenBank/DDBJ databases">
        <authorList>
            <person name="Zhirakovskaya E."/>
        </authorList>
    </citation>
    <scope>NUCLEOTIDE SEQUENCE</scope>
</reference>